<proteinExistence type="predicted"/>
<dbReference type="PANTHER" id="PTHR32071">
    <property type="entry name" value="TRANSCRIPTIONAL REGULATORY PROTEIN"/>
    <property type="match status" value="1"/>
</dbReference>
<dbReference type="InterPro" id="IPR003593">
    <property type="entry name" value="AAA+_ATPase"/>
</dbReference>
<dbReference type="InterPro" id="IPR011006">
    <property type="entry name" value="CheY-like_superfamily"/>
</dbReference>
<dbReference type="CDD" id="cd00009">
    <property type="entry name" value="AAA"/>
    <property type="match status" value="1"/>
</dbReference>
<dbReference type="EMBL" id="CP063458">
    <property type="protein sequence ID" value="QOV89536.1"/>
    <property type="molecule type" value="Genomic_DNA"/>
</dbReference>
<evidence type="ECO:0000256" key="3">
    <source>
        <dbReference type="ARBA" id="ARBA00023015"/>
    </source>
</evidence>
<dbReference type="SMART" id="SM00382">
    <property type="entry name" value="AAA"/>
    <property type="match status" value="1"/>
</dbReference>
<dbReference type="RefSeq" id="WP_206292583.1">
    <property type="nucleotide sequence ID" value="NZ_CP063458.1"/>
</dbReference>
<dbReference type="InterPro" id="IPR025944">
    <property type="entry name" value="Sigma_54_int_dom_CS"/>
</dbReference>
<feature type="modified residue" description="4-aspartylphosphate" evidence="6">
    <location>
        <position position="70"/>
    </location>
</feature>
<evidence type="ECO:0000256" key="7">
    <source>
        <dbReference type="SAM" id="Coils"/>
    </source>
</evidence>
<keyword evidence="11" id="KW-1185">Reference proteome</keyword>
<keyword evidence="2" id="KW-0067">ATP-binding</keyword>
<feature type="coiled-coil region" evidence="7">
    <location>
        <begin position="150"/>
        <end position="187"/>
    </location>
</feature>
<evidence type="ECO:0000313" key="11">
    <source>
        <dbReference type="Proteomes" id="UP000593765"/>
    </source>
</evidence>
<dbReference type="InterPro" id="IPR058031">
    <property type="entry name" value="AAA_lid_NorR"/>
</dbReference>
<accession>A0A7M2WVP7</accession>
<evidence type="ECO:0000256" key="5">
    <source>
        <dbReference type="ARBA" id="ARBA00023163"/>
    </source>
</evidence>
<dbReference type="GO" id="GO:0000160">
    <property type="term" value="P:phosphorelay signal transduction system"/>
    <property type="evidence" value="ECO:0007669"/>
    <property type="project" value="InterPro"/>
</dbReference>
<dbReference type="PROSITE" id="PS00676">
    <property type="entry name" value="SIGMA54_INTERACT_2"/>
    <property type="match status" value="1"/>
</dbReference>
<dbReference type="InterPro" id="IPR002078">
    <property type="entry name" value="Sigma_54_int"/>
</dbReference>
<dbReference type="InterPro" id="IPR025943">
    <property type="entry name" value="Sigma_54_int_dom_ATP-bd_2"/>
</dbReference>
<evidence type="ECO:0000256" key="1">
    <source>
        <dbReference type="ARBA" id="ARBA00022741"/>
    </source>
</evidence>
<dbReference type="PROSITE" id="PS00675">
    <property type="entry name" value="SIGMA54_INTERACT_1"/>
    <property type="match status" value="1"/>
</dbReference>
<feature type="domain" description="Response regulatory" evidence="9">
    <location>
        <begin position="21"/>
        <end position="137"/>
    </location>
</feature>
<evidence type="ECO:0000256" key="2">
    <source>
        <dbReference type="ARBA" id="ARBA00022840"/>
    </source>
</evidence>
<dbReference type="GO" id="GO:0006355">
    <property type="term" value="P:regulation of DNA-templated transcription"/>
    <property type="evidence" value="ECO:0007669"/>
    <property type="project" value="InterPro"/>
</dbReference>
<dbReference type="SMART" id="SM00448">
    <property type="entry name" value="REC"/>
    <property type="match status" value="1"/>
</dbReference>
<keyword evidence="5" id="KW-0804">Transcription</keyword>
<dbReference type="PRINTS" id="PR01590">
    <property type="entry name" value="HTHFIS"/>
</dbReference>
<dbReference type="SUPFAM" id="SSF52540">
    <property type="entry name" value="P-loop containing nucleoside triphosphate hydrolases"/>
    <property type="match status" value="1"/>
</dbReference>
<dbReference type="InterPro" id="IPR001789">
    <property type="entry name" value="Sig_transdc_resp-reg_receiver"/>
</dbReference>
<keyword evidence="4" id="KW-0238">DNA-binding</keyword>
<protein>
    <submittedName>
        <fullName evidence="10">Sigma-54-dependent Fis family transcriptional regulator</fullName>
    </submittedName>
</protein>
<dbReference type="Pfam" id="PF00158">
    <property type="entry name" value="Sigma54_activat"/>
    <property type="match status" value="1"/>
</dbReference>
<dbReference type="GO" id="GO:0043565">
    <property type="term" value="F:sequence-specific DNA binding"/>
    <property type="evidence" value="ECO:0007669"/>
    <property type="project" value="InterPro"/>
</dbReference>
<keyword evidence="3" id="KW-0805">Transcription regulation</keyword>
<keyword evidence="7" id="KW-0175">Coiled coil</keyword>
<dbReference type="AlphaFoldDB" id="A0A7M2WVP7"/>
<dbReference type="InterPro" id="IPR002197">
    <property type="entry name" value="HTH_Fis"/>
</dbReference>
<gene>
    <name evidence="10" type="ORF">IPV69_25650</name>
</gene>
<dbReference type="Pfam" id="PF02954">
    <property type="entry name" value="HTH_8"/>
    <property type="match status" value="1"/>
</dbReference>
<dbReference type="Pfam" id="PF00072">
    <property type="entry name" value="Response_reg"/>
    <property type="match status" value="1"/>
</dbReference>
<dbReference type="Proteomes" id="UP000593765">
    <property type="component" value="Chromosome"/>
</dbReference>
<dbReference type="Gene3D" id="1.10.8.60">
    <property type="match status" value="1"/>
</dbReference>
<dbReference type="KEGG" id="hbs:IPV69_25650"/>
<evidence type="ECO:0000256" key="6">
    <source>
        <dbReference type="PROSITE-ProRule" id="PRU00169"/>
    </source>
</evidence>
<dbReference type="InterPro" id="IPR027417">
    <property type="entry name" value="P-loop_NTPase"/>
</dbReference>
<dbReference type="PROSITE" id="PS00688">
    <property type="entry name" value="SIGMA54_INTERACT_3"/>
    <property type="match status" value="1"/>
</dbReference>
<dbReference type="Pfam" id="PF25601">
    <property type="entry name" value="AAA_lid_14"/>
    <property type="match status" value="1"/>
</dbReference>
<dbReference type="PROSITE" id="PS50045">
    <property type="entry name" value="SIGMA54_INTERACT_4"/>
    <property type="match status" value="1"/>
</dbReference>
<dbReference type="SUPFAM" id="SSF46689">
    <property type="entry name" value="Homeodomain-like"/>
    <property type="match status" value="1"/>
</dbReference>
<name>A0A7M2WVP7_9BACT</name>
<evidence type="ECO:0000259" key="9">
    <source>
        <dbReference type="PROSITE" id="PS50110"/>
    </source>
</evidence>
<dbReference type="PROSITE" id="PS50110">
    <property type="entry name" value="RESPONSE_REGULATORY"/>
    <property type="match status" value="1"/>
</dbReference>
<evidence type="ECO:0000313" key="10">
    <source>
        <dbReference type="EMBL" id="QOV89536.1"/>
    </source>
</evidence>
<dbReference type="InterPro" id="IPR009057">
    <property type="entry name" value="Homeodomain-like_sf"/>
</dbReference>
<keyword evidence="6" id="KW-0597">Phosphoprotein</keyword>
<dbReference type="InterPro" id="IPR025662">
    <property type="entry name" value="Sigma_54_int_dom_ATP-bd_1"/>
</dbReference>
<feature type="domain" description="Sigma-54 factor interaction" evidence="8">
    <location>
        <begin position="204"/>
        <end position="434"/>
    </location>
</feature>
<dbReference type="FunFam" id="3.40.50.300:FF:000006">
    <property type="entry name" value="DNA-binding transcriptional regulator NtrC"/>
    <property type="match status" value="1"/>
</dbReference>
<dbReference type="Gene3D" id="3.40.50.300">
    <property type="entry name" value="P-loop containing nucleotide triphosphate hydrolases"/>
    <property type="match status" value="1"/>
</dbReference>
<sequence>MTAADPAPADTTTSTASSRLTVLVVDDTPANLDTLVGLLERQDYDVLAVSSGEAAVRVAASAMPHIILLDVVMSGIDGYETCRRLKALPETREIPVLFVSARDGAESLLSGFAVGGVDYISKPFEAAEVLARVGAHLRIAQLTRELSARNADLLRQDAELRSTLDALQQENARRERAEDALRTVDGRLAAMANQEAERWDVGGFIGRSATLRRILADIARVRNFGSINVLVTGESGTGKELVARAIHGGSPRAGGPFIAINCVAIPADLAESTLFGHTRGAFTGATADRKGYFELADGGTLFLDEIGDMPVALQAKLLRVLEDGKITPIGSSREKRVNVRIVAATNANLDRQIANGVFRQDLYFRLSQYCVRLPPLRERTEDIPLLAEHFVRLFAREMGLVPPAISPAVFRSLAMHAFPGNVRELKNVIERCLIESGGEAIELEHLATALPTPLQTLPVPTPAAPLPVATPTIASSAATPPASDALSPVADLPLNLEEAETLLMKRALAETGGNVAEAARRLGVNRTRIYRKLGNS</sequence>
<dbReference type="Gene3D" id="3.40.50.2300">
    <property type="match status" value="1"/>
</dbReference>
<organism evidence="10 11">
    <name type="scientific">Humisphaera borealis</name>
    <dbReference type="NCBI Taxonomy" id="2807512"/>
    <lineage>
        <taxon>Bacteria</taxon>
        <taxon>Pseudomonadati</taxon>
        <taxon>Planctomycetota</taxon>
        <taxon>Phycisphaerae</taxon>
        <taxon>Tepidisphaerales</taxon>
        <taxon>Tepidisphaeraceae</taxon>
        <taxon>Humisphaera</taxon>
    </lineage>
</organism>
<reference evidence="10 11" key="1">
    <citation type="submission" date="2020-10" db="EMBL/GenBank/DDBJ databases">
        <title>Wide distribution of Phycisphaera-like planctomycetes from WD2101 soil group in peatlands and genome analysis of the first cultivated representative.</title>
        <authorList>
            <person name="Dedysh S.N."/>
            <person name="Beletsky A.V."/>
            <person name="Ivanova A."/>
            <person name="Kulichevskaya I.S."/>
            <person name="Suzina N.E."/>
            <person name="Philippov D.A."/>
            <person name="Rakitin A.L."/>
            <person name="Mardanov A.V."/>
            <person name="Ravin N.V."/>
        </authorList>
    </citation>
    <scope>NUCLEOTIDE SEQUENCE [LARGE SCALE GENOMIC DNA]</scope>
    <source>
        <strain evidence="10 11">M1803</strain>
    </source>
</reference>
<dbReference type="SUPFAM" id="SSF52172">
    <property type="entry name" value="CheY-like"/>
    <property type="match status" value="1"/>
</dbReference>
<keyword evidence="1" id="KW-0547">Nucleotide-binding</keyword>
<dbReference type="GO" id="GO:0005524">
    <property type="term" value="F:ATP binding"/>
    <property type="evidence" value="ECO:0007669"/>
    <property type="project" value="UniProtKB-KW"/>
</dbReference>
<dbReference type="Gene3D" id="1.10.10.60">
    <property type="entry name" value="Homeodomain-like"/>
    <property type="match status" value="1"/>
</dbReference>
<evidence type="ECO:0000256" key="4">
    <source>
        <dbReference type="ARBA" id="ARBA00023125"/>
    </source>
</evidence>
<evidence type="ECO:0000259" key="8">
    <source>
        <dbReference type="PROSITE" id="PS50045"/>
    </source>
</evidence>